<dbReference type="Gene3D" id="1.10.3460.10">
    <property type="entry name" value="Chlorophyll a/b binding protein domain"/>
    <property type="match status" value="1"/>
</dbReference>
<reference evidence="4" key="1">
    <citation type="submission" date="2021-01" db="EMBL/GenBank/DDBJ databases">
        <authorList>
            <person name="Corre E."/>
            <person name="Pelletier E."/>
            <person name="Niang G."/>
            <person name="Scheremetjew M."/>
            <person name="Finn R."/>
            <person name="Kale V."/>
            <person name="Holt S."/>
            <person name="Cochrane G."/>
            <person name="Meng A."/>
            <person name="Brown T."/>
            <person name="Cohen L."/>
        </authorList>
    </citation>
    <scope>NUCLEOTIDE SEQUENCE</scope>
    <source>
        <strain evidence="4">CCMP281</strain>
    </source>
</reference>
<protein>
    <recommendedName>
        <fullName evidence="5">Chlorophyll a-b binding protein, chloroplastic</fullName>
    </recommendedName>
</protein>
<keyword evidence="2" id="KW-0150">Chloroplast</keyword>
<dbReference type="InterPro" id="IPR022796">
    <property type="entry name" value="Chloroa_b-bind"/>
</dbReference>
<dbReference type="Pfam" id="PF00504">
    <property type="entry name" value="Chloroa_b-bind"/>
    <property type="match status" value="1"/>
</dbReference>
<organism evidence="4">
    <name type="scientific">Haptolina ericina</name>
    <dbReference type="NCBI Taxonomy" id="156174"/>
    <lineage>
        <taxon>Eukaryota</taxon>
        <taxon>Haptista</taxon>
        <taxon>Haptophyta</taxon>
        <taxon>Prymnesiophyceae</taxon>
        <taxon>Prymnesiales</taxon>
        <taxon>Prymnesiaceae</taxon>
        <taxon>Haptolina</taxon>
    </lineage>
</organism>
<dbReference type="AlphaFoldDB" id="A0A7S3ADR0"/>
<proteinExistence type="predicted"/>
<accession>A0A7S3ADR0</accession>
<comment type="subcellular location">
    <subcellularLocation>
        <location evidence="1">Plastid</location>
        <location evidence="1">Chloroplast</location>
    </subcellularLocation>
</comment>
<evidence type="ECO:0008006" key="5">
    <source>
        <dbReference type="Google" id="ProtNLM"/>
    </source>
</evidence>
<dbReference type="GO" id="GO:0009507">
    <property type="term" value="C:chloroplast"/>
    <property type="evidence" value="ECO:0007669"/>
    <property type="project" value="UniProtKB-SubCell"/>
</dbReference>
<sequence length="149" mass="15543">MAKFSACAFIGRWLAQVSSLYAHDAAVDNGSFNLLLILLATVEITTGIPKVFQLLNDPDAAPPGDFKFDPLGFSATGSSEMKRDMAEKELANGRIAMLAFSGIVTQSALTGGGFPYTYNGVADLVPPLAVVNPIDAIGICSSGIINGCQ</sequence>
<dbReference type="EMBL" id="HBHX01000875">
    <property type="protein sequence ID" value="CAE0096814.1"/>
    <property type="molecule type" value="Transcribed_RNA"/>
</dbReference>
<evidence type="ECO:0000256" key="2">
    <source>
        <dbReference type="ARBA" id="ARBA00022528"/>
    </source>
</evidence>
<keyword evidence="3" id="KW-0934">Plastid</keyword>
<dbReference type="SUPFAM" id="SSF103511">
    <property type="entry name" value="Chlorophyll a-b binding protein"/>
    <property type="match status" value="1"/>
</dbReference>
<evidence type="ECO:0000256" key="1">
    <source>
        <dbReference type="ARBA" id="ARBA00004229"/>
    </source>
</evidence>
<name>A0A7S3ADR0_9EUKA</name>
<evidence type="ECO:0000256" key="3">
    <source>
        <dbReference type="ARBA" id="ARBA00022640"/>
    </source>
</evidence>
<evidence type="ECO:0000313" key="4">
    <source>
        <dbReference type="EMBL" id="CAE0096814.1"/>
    </source>
</evidence>
<gene>
    <name evidence="4" type="ORF">HERI1096_LOCUS519</name>
</gene>